<gene>
    <name evidence="2" type="ORF">SAMN05192539_102175</name>
</gene>
<feature type="region of interest" description="Disordered" evidence="1">
    <location>
        <begin position="40"/>
        <end position="69"/>
    </location>
</feature>
<accession>A0A1H7CDI9</accession>
<dbReference type="STRING" id="667676.SAMN05192539_102175"/>
<evidence type="ECO:0000313" key="2">
    <source>
        <dbReference type="EMBL" id="SEJ87344.1"/>
    </source>
</evidence>
<feature type="compositionally biased region" description="Basic residues" evidence="1">
    <location>
        <begin position="57"/>
        <end position="69"/>
    </location>
</feature>
<evidence type="ECO:0000256" key="1">
    <source>
        <dbReference type="SAM" id="MobiDB-lite"/>
    </source>
</evidence>
<dbReference type="AlphaFoldDB" id="A0A1H7CDI9"/>
<name>A0A1H7CDI9_9BURK</name>
<proteinExistence type="predicted"/>
<feature type="compositionally biased region" description="Basic and acidic residues" evidence="1">
    <location>
        <begin position="47"/>
        <end position="56"/>
    </location>
</feature>
<reference evidence="3" key="1">
    <citation type="submission" date="2016-10" db="EMBL/GenBank/DDBJ databases">
        <authorList>
            <person name="Varghese N."/>
            <person name="Submissions S."/>
        </authorList>
    </citation>
    <scope>NUCLEOTIDE SEQUENCE [LARGE SCALE GENOMIC DNA]</scope>
    <source>
        <strain evidence="3">LMG 26031</strain>
    </source>
</reference>
<dbReference type="RefSeq" id="WP_090869839.1">
    <property type="nucleotide sequence ID" value="NZ_FNYE01000021.1"/>
</dbReference>
<dbReference type="EMBL" id="FNYE01000021">
    <property type="protein sequence ID" value="SEJ87344.1"/>
    <property type="molecule type" value="Genomic_DNA"/>
</dbReference>
<dbReference type="Proteomes" id="UP000198866">
    <property type="component" value="Unassembled WGS sequence"/>
</dbReference>
<keyword evidence="3" id="KW-1185">Reference proteome</keyword>
<protein>
    <submittedName>
        <fullName evidence="2">Uncharacterized protein</fullName>
    </submittedName>
</protein>
<sequence>MNDNVAHVAFVRITHDILAGLMVPVAPPLDREAIHDRIPHGPLTTVEQRRQYERERKARYRASHGRTSA</sequence>
<evidence type="ECO:0000313" key="3">
    <source>
        <dbReference type="Proteomes" id="UP000198866"/>
    </source>
</evidence>
<organism evidence="2 3">
    <name type="scientific">Paraburkholderia diazotrophica</name>
    <dbReference type="NCBI Taxonomy" id="667676"/>
    <lineage>
        <taxon>Bacteria</taxon>
        <taxon>Pseudomonadati</taxon>
        <taxon>Pseudomonadota</taxon>
        <taxon>Betaproteobacteria</taxon>
        <taxon>Burkholderiales</taxon>
        <taxon>Burkholderiaceae</taxon>
        <taxon>Paraburkholderia</taxon>
    </lineage>
</organism>